<proteinExistence type="predicted"/>
<dbReference type="PROSITE" id="PS00211">
    <property type="entry name" value="ABC_TRANSPORTER_1"/>
    <property type="match status" value="1"/>
</dbReference>
<sequence length="179" mass="19317">MDGDDVRRLVGLCAQDAHLFDSSVRENLLLARKDATESALRDVLGRVRLLDWVDGLPDGLDTLIGEHGARMSGGQRQRLALARALLADFPVLVLDEPAEHLDLATADALTADLLAATEGRTTLLITHRLAGLEAVDEVIVLDGGCVVERGAYGELVRGEGALRGMFERESRAERLVGVR</sequence>
<gene>
    <name evidence="2" type="ORF">QF035_005262</name>
</gene>
<reference evidence="2 3" key="1">
    <citation type="submission" date="2023-07" db="EMBL/GenBank/DDBJ databases">
        <title>Comparative genomics of wheat-associated soil bacteria to identify genetic determinants of phenazine resistance.</title>
        <authorList>
            <person name="Mouncey N."/>
        </authorList>
    </citation>
    <scope>NUCLEOTIDE SEQUENCE [LARGE SCALE GENOMIC DNA]</scope>
    <source>
        <strain evidence="2 3">V2I4</strain>
    </source>
</reference>
<dbReference type="InterPro" id="IPR017871">
    <property type="entry name" value="ABC_transporter-like_CS"/>
</dbReference>
<dbReference type="SUPFAM" id="SSF52540">
    <property type="entry name" value="P-loop containing nucleoside triphosphate hydrolases"/>
    <property type="match status" value="1"/>
</dbReference>
<dbReference type="InterPro" id="IPR027417">
    <property type="entry name" value="P-loop_NTPase"/>
</dbReference>
<accession>A0ABU0SVU9</accession>
<protein>
    <submittedName>
        <fullName evidence="2">ABC-type multidrug transport system fused ATPase/permease subunit</fullName>
    </submittedName>
</protein>
<dbReference type="InterPro" id="IPR003439">
    <property type="entry name" value="ABC_transporter-like_ATP-bd"/>
</dbReference>
<evidence type="ECO:0000313" key="3">
    <source>
        <dbReference type="Proteomes" id="UP001230328"/>
    </source>
</evidence>
<dbReference type="EMBL" id="JAUSZI010000002">
    <property type="protein sequence ID" value="MDQ1027680.1"/>
    <property type="molecule type" value="Genomic_DNA"/>
</dbReference>
<dbReference type="Proteomes" id="UP001230328">
    <property type="component" value="Unassembled WGS sequence"/>
</dbReference>
<dbReference type="Gene3D" id="3.40.50.300">
    <property type="entry name" value="P-loop containing nucleotide triphosphate hydrolases"/>
    <property type="match status" value="1"/>
</dbReference>
<comment type="caution">
    <text evidence="2">The sequence shown here is derived from an EMBL/GenBank/DDBJ whole genome shotgun (WGS) entry which is preliminary data.</text>
</comment>
<dbReference type="Pfam" id="PF00005">
    <property type="entry name" value="ABC_tran"/>
    <property type="match status" value="1"/>
</dbReference>
<feature type="domain" description="ABC transporter" evidence="1">
    <location>
        <begin position="5"/>
        <end position="98"/>
    </location>
</feature>
<dbReference type="InterPro" id="IPR039421">
    <property type="entry name" value="Type_1_exporter"/>
</dbReference>
<keyword evidence="3" id="KW-1185">Reference proteome</keyword>
<organism evidence="2 3">
    <name type="scientific">Streptomyces umbrinus</name>
    <dbReference type="NCBI Taxonomy" id="67370"/>
    <lineage>
        <taxon>Bacteria</taxon>
        <taxon>Bacillati</taxon>
        <taxon>Actinomycetota</taxon>
        <taxon>Actinomycetes</taxon>
        <taxon>Kitasatosporales</taxon>
        <taxon>Streptomycetaceae</taxon>
        <taxon>Streptomyces</taxon>
        <taxon>Streptomyces phaeochromogenes group</taxon>
    </lineage>
</organism>
<dbReference type="PANTHER" id="PTHR43394">
    <property type="entry name" value="ATP-DEPENDENT PERMEASE MDL1, MITOCHONDRIAL"/>
    <property type="match status" value="1"/>
</dbReference>
<evidence type="ECO:0000259" key="1">
    <source>
        <dbReference type="Pfam" id="PF00005"/>
    </source>
</evidence>
<name>A0ABU0SVU9_9ACTN</name>
<evidence type="ECO:0000313" key="2">
    <source>
        <dbReference type="EMBL" id="MDQ1027680.1"/>
    </source>
</evidence>
<dbReference type="PANTHER" id="PTHR43394:SF1">
    <property type="entry name" value="ATP-BINDING CASSETTE SUB-FAMILY B MEMBER 10, MITOCHONDRIAL"/>
    <property type="match status" value="1"/>
</dbReference>